<keyword evidence="2" id="KW-0812">Transmembrane</keyword>
<reference evidence="7" key="1">
    <citation type="submission" date="2025-08" db="UniProtKB">
        <authorList>
            <consortium name="RefSeq"/>
        </authorList>
    </citation>
    <scope>IDENTIFICATION</scope>
    <source>
        <tissue evidence="7">Whole larvae</tissue>
    </source>
</reference>
<feature type="transmembrane region" description="Helical" evidence="2">
    <location>
        <begin position="670"/>
        <end position="687"/>
    </location>
</feature>
<accession>A0A6J1WQ73</accession>
<dbReference type="FunCoup" id="A0A6J1WQ73">
    <property type="interactions" value="9"/>
</dbReference>
<protein>
    <submittedName>
        <fullName evidence="7">Protein Skeletor, isoforms B/C</fullName>
    </submittedName>
</protein>
<dbReference type="InterPro" id="IPR045266">
    <property type="entry name" value="DOH_DOMON"/>
</dbReference>
<dbReference type="Proteomes" id="UP001652740">
    <property type="component" value="Unplaced"/>
</dbReference>
<feature type="domain" description="DM13" evidence="5">
    <location>
        <begin position="150"/>
        <end position="255"/>
    </location>
</feature>
<dbReference type="InterPro" id="IPR005018">
    <property type="entry name" value="DOMON_domain"/>
</dbReference>
<dbReference type="KEGG" id="gmw:113514324"/>
<keyword evidence="6" id="KW-1185">Reference proteome</keyword>
<sequence length="689" mass="76020">MTREMLKLCLVLVIIIAQSQSQEDEDGPYLGKYIGKLNTYHHQVSGDVYAVDDWTILLVKFNYDGTGEDTFFRAGDSGRPGPQGFIIPDEHGKTNILERYHDAELRLSLPEGKRLSRIKWFAVYDIASQNAFGDVYVPDDFEPPAPRSLGALAASGSPAVSSQPVQVLDSVTILIPELRYDGSGEEVYFWTGNGAQPSAHGQIIPDEYGYLEPLRVYRGEDVRLRLPGDLTVSRIDWLALWDKPNRRALASVLIPRALNVPPAPVRLLEYKSTLPNCKQLHRDYQVSWEVFGNQITIELAAQIEDDDYMAFGISGNATRSAMLGADVAVAQYSRTLQSGVVVDYNITAVAPCVQVLGAWRGVCRDTLLAALDSNQVFSAVRADSLTRVTYRRTLKPEDSTDLEWVTSGPAYVVWAVGALDEAREPSFHRLYPRGDVVLRLIPAPAPAYDCVPFTVGTTEGAAAWEVAELFDPALRVFHFRLGPSGGRRGVSGRPGRRAAPPLAWYVNGQLAPDLQLRRGLQYTFKVYGGNDPHSADEYHPLIVTAEATGGLERLSAAAQRATRVLAGVHYPRRGRLAPAAAGGLCIGRRPVTADARRDDDYATFRSFNRSLLWECAGTPADLSITPNSSWPDLVYYNSFTHAGMGGRIFIVDRHRRNIGRRNNAPLPTTVSPAVFITLLTTLTLLLWRP</sequence>
<proteinExistence type="predicted"/>
<dbReference type="InterPro" id="IPR019545">
    <property type="entry name" value="DM13_domain"/>
</dbReference>
<dbReference type="AlphaFoldDB" id="A0A6J1WQ73"/>
<evidence type="ECO:0000256" key="1">
    <source>
        <dbReference type="ARBA" id="ARBA00022737"/>
    </source>
</evidence>
<dbReference type="Pfam" id="PF10517">
    <property type="entry name" value="DM13"/>
    <property type="match status" value="2"/>
</dbReference>
<keyword evidence="1" id="KW-0677">Repeat</keyword>
<dbReference type="RefSeq" id="XP_026754184.2">
    <property type="nucleotide sequence ID" value="XM_026898383.3"/>
</dbReference>
<dbReference type="PROSITE" id="PS51549">
    <property type="entry name" value="DM13"/>
    <property type="match status" value="2"/>
</dbReference>
<dbReference type="GeneID" id="113514324"/>
<feature type="domain" description="DM13" evidence="5">
    <location>
        <begin position="31"/>
        <end position="138"/>
    </location>
</feature>
<dbReference type="Pfam" id="PF03351">
    <property type="entry name" value="DOMON"/>
    <property type="match status" value="1"/>
</dbReference>
<dbReference type="PANTHER" id="PTHR24036">
    <property type="entry name" value="SKELETOR-RELATED"/>
    <property type="match status" value="1"/>
</dbReference>
<evidence type="ECO:0000313" key="7">
    <source>
        <dbReference type="RefSeq" id="XP_026754184.2"/>
    </source>
</evidence>
<evidence type="ECO:0000313" key="6">
    <source>
        <dbReference type="Proteomes" id="UP001652740"/>
    </source>
</evidence>
<evidence type="ECO:0000259" key="5">
    <source>
        <dbReference type="PROSITE" id="PS51549"/>
    </source>
</evidence>
<evidence type="ECO:0000256" key="3">
    <source>
        <dbReference type="SAM" id="SignalP"/>
    </source>
</evidence>
<gene>
    <name evidence="7" type="primary">LOC113514324</name>
</gene>
<feature type="chain" id="PRO_5047081339" evidence="3">
    <location>
        <begin position="22"/>
        <end position="689"/>
    </location>
</feature>
<feature type="domain" description="DOMON" evidence="4">
    <location>
        <begin position="282"/>
        <end position="417"/>
    </location>
</feature>
<feature type="signal peptide" evidence="3">
    <location>
        <begin position="1"/>
        <end position="21"/>
    </location>
</feature>
<keyword evidence="2" id="KW-0472">Membrane</keyword>
<dbReference type="SMART" id="SM00664">
    <property type="entry name" value="DoH"/>
    <property type="match status" value="1"/>
</dbReference>
<keyword evidence="2" id="KW-1133">Transmembrane helix</keyword>
<evidence type="ECO:0000256" key="2">
    <source>
        <dbReference type="SAM" id="Phobius"/>
    </source>
</evidence>
<name>A0A6J1WQ73_GALME</name>
<keyword evidence="3" id="KW-0732">Signal</keyword>
<evidence type="ECO:0000259" key="4">
    <source>
        <dbReference type="PROSITE" id="PS50836"/>
    </source>
</evidence>
<dbReference type="PROSITE" id="PS50836">
    <property type="entry name" value="DOMON"/>
    <property type="match status" value="1"/>
</dbReference>
<organism evidence="6 7">
    <name type="scientific">Galleria mellonella</name>
    <name type="common">Greater wax moth</name>
    <dbReference type="NCBI Taxonomy" id="7137"/>
    <lineage>
        <taxon>Eukaryota</taxon>
        <taxon>Metazoa</taxon>
        <taxon>Ecdysozoa</taxon>
        <taxon>Arthropoda</taxon>
        <taxon>Hexapoda</taxon>
        <taxon>Insecta</taxon>
        <taxon>Pterygota</taxon>
        <taxon>Neoptera</taxon>
        <taxon>Endopterygota</taxon>
        <taxon>Lepidoptera</taxon>
        <taxon>Glossata</taxon>
        <taxon>Ditrysia</taxon>
        <taxon>Pyraloidea</taxon>
        <taxon>Pyralidae</taxon>
        <taxon>Galleriinae</taxon>
        <taxon>Galleria</taxon>
    </lineage>
</organism>
<dbReference type="SMART" id="SM00686">
    <property type="entry name" value="DM13"/>
    <property type="match status" value="2"/>
</dbReference>
<dbReference type="InParanoid" id="A0A6J1WQ73"/>
<dbReference type="PANTHER" id="PTHR24036:SF16">
    <property type="entry name" value="KNICKKOPF"/>
    <property type="match status" value="1"/>
</dbReference>
<dbReference type="CDD" id="cd09631">
    <property type="entry name" value="DOMON_DOH"/>
    <property type="match status" value="1"/>
</dbReference>
<dbReference type="InterPro" id="IPR052126">
    <property type="entry name" value="Spindle_Org/Thrombomodulin"/>
</dbReference>